<evidence type="ECO:0000256" key="2">
    <source>
        <dbReference type="HAMAP-Rule" id="MF_00048"/>
    </source>
</evidence>
<dbReference type="InterPro" id="IPR003509">
    <property type="entry name" value="UPF0102_YraN-like"/>
</dbReference>
<keyword evidence="4" id="KW-1185">Reference proteome</keyword>
<dbReference type="SUPFAM" id="SSF52980">
    <property type="entry name" value="Restriction endonuclease-like"/>
    <property type="match status" value="1"/>
</dbReference>
<evidence type="ECO:0000256" key="1">
    <source>
        <dbReference type="ARBA" id="ARBA00006738"/>
    </source>
</evidence>
<name>A0A1T4NFA1_9FIRM</name>
<gene>
    <name evidence="3" type="ORF">SAMN02745114_01579</name>
</gene>
<dbReference type="Proteomes" id="UP000190657">
    <property type="component" value="Unassembled WGS sequence"/>
</dbReference>
<accession>A0A1T4NFA1</accession>
<evidence type="ECO:0000313" key="4">
    <source>
        <dbReference type="Proteomes" id="UP000190657"/>
    </source>
</evidence>
<keyword evidence="3" id="KW-0540">Nuclease</keyword>
<dbReference type="STRING" id="290054.SAMN02745114_01579"/>
<proteinExistence type="inferred from homology"/>
<dbReference type="Gene3D" id="3.40.1350.10">
    <property type="match status" value="1"/>
</dbReference>
<dbReference type="AlphaFoldDB" id="A0A1T4NFA1"/>
<dbReference type="EMBL" id="FUWW01000022">
    <property type="protein sequence ID" value="SJZ77795.1"/>
    <property type="molecule type" value="Genomic_DNA"/>
</dbReference>
<keyword evidence="3" id="KW-0255">Endonuclease</keyword>
<dbReference type="InterPro" id="IPR011856">
    <property type="entry name" value="tRNA_endonuc-like_dom_sf"/>
</dbReference>
<sequence>MNNKGRLAEMKAANYLREKGYCLIEHSYKSRFGEIDLIFEYKNFIVFVEVKARGENSIAEPREFVDEIKQKKIISTANLYMMQYKVKLQPRFDVIEVFLENNRIKSIKHLENAFSL</sequence>
<dbReference type="GO" id="GO:0004519">
    <property type="term" value="F:endonuclease activity"/>
    <property type="evidence" value="ECO:0007669"/>
    <property type="project" value="UniProtKB-KW"/>
</dbReference>
<keyword evidence="3" id="KW-0378">Hydrolase</keyword>
<dbReference type="Pfam" id="PF02021">
    <property type="entry name" value="UPF0102"/>
    <property type="match status" value="1"/>
</dbReference>
<organism evidence="3 4">
    <name type="scientific">Eubacterium coprostanoligenes</name>
    <dbReference type="NCBI Taxonomy" id="290054"/>
    <lineage>
        <taxon>Bacteria</taxon>
        <taxon>Bacillati</taxon>
        <taxon>Bacillota</taxon>
        <taxon>Clostridia</taxon>
        <taxon>Eubacteriales</taxon>
        <taxon>Eubacteriaceae</taxon>
        <taxon>Eubacterium</taxon>
    </lineage>
</organism>
<comment type="similarity">
    <text evidence="1 2">Belongs to the UPF0102 family.</text>
</comment>
<protein>
    <recommendedName>
        <fullName evidence="2">UPF0102 protein SAMN02745114_01579</fullName>
    </recommendedName>
</protein>
<dbReference type="NCBIfam" id="TIGR00252">
    <property type="entry name" value="YraN family protein"/>
    <property type="match status" value="1"/>
</dbReference>
<dbReference type="HAMAP" id="MF_00048">
    <property type="entry name" value="UPF0102"/>
    <property type="match status" value="1"/>
</dbReference>
<dbReference type="NCBIfam" id="NF009150">
    <property type="entry name" value="PRK12497.1-3"/>
    <property type="match status" value="1"/>
</dbReference>
<dbReference type="InterPro" id="IPR011335">
    <property type="entry name" value="Restrct_endonuc-II-like"/>
</dbReference>
<reference evidence="3 4" key="1">
    <citation type="submission" date="2017-02" db="EMBL/GenBank/DDBJ databases">
        <authorList>
            <person name="Peterson S.W."/>
        </authorList>
    </citation>
    <scope>NUCLEOTIDE SEQUENCE [LARGE SCALE GENOMIC DNA]</scope>
    <source>
        <strain evidence="3 4">ATCC 51222</strain>
    </source>
</reference>
<dbReference type="OrthoDB" id="9802516at2"/>
<dbReference type="RefSeq" id="WP_078769017.1">
    <property type="nucleotide sequence ID" value="NZ_FUWW01000022.1"/>
</dbReference>
<dbReference type="PANTHER" id="PTHR34039">
    <property type="entry name" value="UPF0102 PROTEIN YRAN"/>
    <property type="match status" value="1"/>
</dbReference>
<dbReference type="GO" id="GO:0003676">
    <property type="term" value="F:nucleic acid binding"/>
    <property type="evidence" value="ECO:0007669"/>
    <property type="project" value="InterPro"/>
</dbReference>
<dbReference type="PANTHER" id="PTHR34039:SF1">
    <property type="entry name" value="UPF0102 PROTEIN YRAN"/>
    <property type="match status" value="1"/>
</dbReference>
<evidence type="ECO:0000313" key="3">
    <source>
        <dbReference type="EMBL" id="SJZ77795.1"/>
    </source>
</evidence>